<evidence type="ECO:0000313" key="3">
    <source>
        <dbReference type="EMBL" id="CAF5164860.1"/>
    </source>
</evidence>
<feature type="region of interest" description="Disordered" evidence="1">
    <location>
        <begin position="1"/>
        <end position="22"/>
    </location>
</feature>
<feature type="transmembrane region" description="Helical" evidence="2">
    <location>
        <begin position="39"/>
        <end position="61"/>
    </location>
</feature>
<accession>A0A8S3GJU6</accession>
<dbReference type="EMBL" id="CAJOBH010271049">
    <property type="protein sequence ID" value="CAF5164860.1"/>
    <property type="molecule type" value="Genomic_DNA"/>
</dbReference>
<feature type="non-terminal residue" evidence="3">
    <location>
        <position position="1"/>
    </location>
</feature>
<reference evidence="3" key="1">
    <citation type="submission" date="2021-02" db="EMBL/GenBank/DDBJ databases">
        <authorList>
            <person name="Nowell W R."/>
        </authorList>
    </citation>
    <scope>NUCLEOTIDE SEQUENCE</scope>
</reference>
<evidence type="ECO:0000256" key="1">
    <source>
        <dbReference type="SAM" id="MobiDB-lite"/>
    </source>
</evidence>
<gene>
    <name evidence="3" type="ORF">BYL167_LOCUS75627</name>
</gene>
<evidence type="ECO:0000256" key="2">
    <source>
        <dbReference type="SAM" id="Phobius"/>
    </source>
</evidence>
<feature type="compositionally biased region" description="Basic and acidic residues" evidence="1">
    <location>
        <begin position="1"/>
        <end position="18"/>
    </location>
</feature>
<organism evidence="3 4">
    <name type="scientific">Rotaria magnacalcarata</name>
    <dbReference type="NCBI Taxonomy" id="392030"/>
    <lineage>
        <taxon>Eukaryota</taxon>
        <taxon>Metazoa</taxon>
        <taxon>Spiralia</taxon>
        <taxon>Gnathifera</taxon>
        <taxon>Rotifera</taxon>
        <taxon>Eurotatoria</taxon>
        <taxon>Bdelloidea</taxon>
        <taxon>Philodinida</taxon>
        <taxon>Philodinidae</taxon>
        <taxon>Rotaria</taxon>
    </lineage>
</organism>
<dbReference type="Proteomes" id="UP000681967">
    <property type="component" value="Unassembled WGS sequence"/>
</dbReference>
<proteinExistence type="predicted"/>
<keyword evidence="2" id="KW-0472">Membrane</keyword>
<keyword evidence="2" id="KW-1133">Transmembrane helix</keyword>
<evidence type="ECO:0000313" key="4">
    <source>
        <dbReference type="Proteomes" id="UP000681967"/>
    </source>
</evidence>
<comment type="caution">
    <text evidence="3">The sequence shown here is derived from an EMBL/GenBank/DDBJ whole genome shotgun (WGS) entry which is preliminary data.</text>
</comment>
<sequence length="66" mass="7660">NLQRTIDDSDRTLKETRQSHNTVQSDYNRTQLHYEVSRLFLLVFILSSLLTVTIIVFTFTANGKSI</sequence>
<dbReference type="AlphaFoldDB" id="A0A8S3GJU6"/>
<protein>
    <submittedName>
        <fullName evidence="3">Uncharacterized protein</fullName>
    </submittedName>
</protein>
<name>A0A8S3GJU6_9BILA</name>
<keyword evidence="2" id="KW-0812">Transmembrane</keyword>